<proteinExistence type="inferred from homology"/>
<dbReference type="InterPro" id="IPR036872">
    <property type="entry name" value="CH_dom_sf"/>
</dbReference>
<protein>
    <submittedName>
        <fullName evidence="11">HOOK_N domain-containing protein</fullName>
    </submittedName>
</protein>
<dbReference type="AlphaFoldDB" id="A0A183J1P6"/>
<dbReference type="Proteomes" id="UP000270296">
    <property type="component" value="Unassembled WGS sequence"/>
</dbReference>
<dbReference type="GO" id="GO:0005737">
    <property type="term" value="C:cytoplasm"/>
    <property type="evidence" value="ECO:0007669"/>
    <property type="project" value="TreeGrafter"/>
</dbReference>
<evidence type="ECO:0000256" key="1">
    <source>
        <dbReference type="ARBA" id="ARBA00004245"/>
    </source>
</evidence>
<evidence type="ECO:0000256" key="3">
    <source>
        <dbReference type="ARBA" id="ARBA00022490"/>
    </source>
</evidence>
<dbReference type="PANTHER" id="PTHR18947">
    <property type="entry name" value="HOOK PROTEINS"/>
    <property type="match status" value="1"/>
</dbReference>
<comment type="subcellular location">
    <subcellularLocation>
        <location evidence="1">Cytoplasm</location>
        <location evidence="1">Cytoskeleton</location>
    </subcellularLocation>
</comment>
<evidence type="ECO:0000256" key="7">
    <source>
        <dbReference type="SAM" id="Coils"/>
    </source>
</evidence>
<organism evidence="11">
    <name type="scientific">Soboliphyme baturini</name>
    <dbReference type="NCBI Taxonomy" id="241478"/>
    <lineage>
        <taxon>Eukaryota</taxon>
        <taxon>Metazoa</taxon>
        <taxon>Ecdysozoa</taxon>
        <taxon>Nematoda</taxon>
        <taxon>Enoplea</taxon>
        <taxon>Dorylaimia</taxon>
        <taxon>Dioctophymatida</taxon>
        <taxon>Dioctophymatoidea</taxon>
        <taxon>Soboliphymatidae</taxon>
        <taxon>Soboliphyme</taxon>
    </lineage>
</organism>
<evidence type="ECO:0000259" key="8">
    <source>
        <dbReference type="Pfam" id="PF19047"/>
    </source>
</evidence>
<comment type="similarity">
    <text evidence="2">Belongs to the hook family.</text>
</comment>
<dbReference type="Gene3D" id="1.10.418.10">
    <property type="entry name" value="Calponin-like domain"/>
    <property type="match status" value="1"/>
</dbReference>
<name>A0A183J1P6_9BILA</name>
<evidence type="ECO:0000256" key="2">
    <source>
        <dbReference type="ARBA" id="ARBA00006946"/>
    </source>
</evidence>
<dbReference type="EMBL" id="UZAM01013176">
    <property type="protein sequence ID" value="VDP26068.1"/>
    <property type="molecule type" value="Genomic_DNA"/>
</dbReference>
<keyword evidence="3" id="KW-0963">Cytoplasm</keyword>
<dbReference type="GO" id="GO:0031122">
    <property type="term" value="P:cytoplasmic microtubule organization"/>
    <property type="evidence" value="ECO:0007669"/>
    <property type="project" value="TreeGrafter"/>
</dbReference>
<keyword evidence="4" id="KW-0493">Microtubule</keyword>
<dbReference type="OrthoDB" id="2159131at2759"/>
<accession>A0A183J1P6</accession>
<gene>
    <name evidence="9" type="ORF">SBAD_LOCUS9794</name>
</gene>
<dbReference type="Pfam" id="PF19047">
    <property type="entry name" value="HOOK_N"/>
    <property type="match status" value="1"/>
</dbReference>
<reference evidence="9 10" key="2">
    <citation type="submission" date="2018-11" db="EMBL/GenBank/DDBJ databases">
        <authorList>
            <consortium name="Pathogen Informatics"/>
        </authorList>
    </citation>
    <scope>NUCLEOTIDE SEQUENCE [LARGE SCALE GENOMIC DNA]</scope>
</reference>
<dbReference type="SUPFAM" id="SSF116907">
    <property type="entry name" value="Hook domain"/>
    <property type="match status" value="1"/>
</dbReference>
<dbReference type="GO" id="GO:0008017">
    <property type="term" value="F:microtubule binding"/>
    <property type="evidence" value="ECO:0007669"/>
    <property type="project" value="TreeGrafter"/>
</dbReference>
<sequence>MIGKMYIPDAVLATRDENKVELTKMMKIILAAAVGSPRGKEVIEKIMTLQKSIQQIVMMSIKELDDTKVSLTAEPIELFDVALFENSNASEVSGSPKVLQADLNEAMEKCEELENQVSALQKEKHHILQENESLKAKVFGKVEVYEEDE</sequence>
<dbReference type="GO" id="GO:0005874">
    <property type="term" value="C:microtubule"/>
    <property type="evidence" value="ECO:0007669"/>
    <property type="project" value="UniProtKB-KW"/>
</dbReference>
<evidence type="ECO:0000256" key="6">
    <source>
        <dbReference type="ARBA" id="ARBA00023212"/>
    </source>
</evidence>
<dbReference type="InterPro" id="IPR043936">
    <property type="entry name" value="HOOK_N"/>
</dbReference>
<dbReference type="GO" id="GO:0030705">
    <property type="term" value="P:cytoskeleton-dependent intracellular transport"/>
    <property type="evidence" value="ECO:0007669"/>
    <property type="project" value="InterPro"/>
</dbReference>
<dbReference type="GO" id="GO:0005813">
    <property type="term" value="C:centrosome"/>
    <property type="evidence" value="ECO:0007669"/>
    <property type="project" value="TreeGrafter"/>
</dbReference>
<feature type="coiled-coil region" evidence="7">
    <location>
        <begin position="96"/>
        <end position="137"/>
    </location>
</feature>
<keyword evidence="10" id="KW-1185">Reference proteome</keyword>
<keyword evidence="5 7" id="KW-0175">Coiled coil</keyword>
<feature type="domain" description="HOOK N-terminal" evidence="8">
    <location>
        <begin position="3"/>
        <end position="63"/>
    </location>
</feature>
<evidence type="ECO:0000313" key="10">
    <source>
        <dbReference type="Proteomes" id="UP000270296"/>
    </source>
</evidence>
<dbReference type="GO" id="GO:0051959">
    <property type="term" value="F:dynein light intermediate chain binding"/>
    <property type="evidence" value="ECO:0007669"/>
    <property type="project" value="TreeGrafter"/>
</dbReference>
<reference evidence="11" key="1">
    <citation type="submission" date="2016-06" db="UniProtKB">
        <authorList>
            <consortium name="WormBaseParasite"/>
        </authorList>
    </citation>
    <scope>IDENTIFICATION</scope>
</reference>
<dbReference type="WBParaSite" id="SBAD_0001014401-mRNA-1">
    <property type="protein sequence ID" value="SBAD_0001014401-mRNA-1"/>
    <property type="gene ID" value="SBAD_0001014401"/>
</dbReference>
<evidence type="ECO:0000256" key="5">
    <source>
        <dbReference type="ARBA" id="ARBA00023054"/>
    </source>
</evidence>
<dbReference type="PANTHER" id="PTHR18947:SF39">
    <property type="entry name" value="PROTEIN HOOK"/>
    <property type="match status" value="1"/>
</dbReference>
<evidence type="ECO:0000313" key="11">
    <source>
        <dbReference type="WBParaSite" id="SBAD_0001014401-mRNA-1"/>
    </source>
</evidence>
<keyword evidence="6" id="KW-0206">Cytoskeleton</keyword>
<evidence type="ECO:0000256" key="4">
    <source>
        <dbReference type="ARBA" id="ARBA00022701"/>
    </source>
</evidence>
<evidence type="ECO:0000313" key="9">
    <source>
        <dbReference type="EMBL" id="VDP26068.1"/>
    </source>
</evidence>